<evidence type="ECO:0000313" key="1">
    <source>
        <dbReference type="EMBL" id="KKS42126.1"/>
    </source>
</evidence>
<organism evidence="1 2">
    <name type="scientific">candidate division CPR1 bacterium GW2011_GWA2_42_17</name>
    <dbReference type="NCBI Taxonomy" id="1618341"/>
    <lineage>
        <taxon>Bacteria</taxon>
        <taxon>candidate division CPR1</taxon>
    </lineage>
</organism>
<dbReference type="Proteomes" id="UP000034875">
    <property type="component" value="Unassembled WGS sequence"/>
</dbReference>
<evidence type="ECO:0000313" key="2">
    <source>
        <dbReference type="Proteomes" id="UP000034875"/>
    </source>
</evidence>
<reference evidence="1 2" key="1">
    <citation type="journal article" date="2015" name="Nature">
        <title>rRNA introns, odd ribosomes, and small enigmatic genomes across a large radiation of phyla.</title>
        <authorList>
            <person name="Brown C.T."/>
            <person name="Hug L.A."/>
            <person name="Thomas B.C."/>
            <person name="Sharon I."/>
            <person name="Castelle C.J."/>
            <person name="Singh A."/>
            <person name="Wilkins M.J."/>
            <person name="Williams K.H."/>
            <person name="Banfield J.F."/>
        </authorList>
    </citation>
    <scope>NUCLEOTIDE SEQUENCE [LARGE SCALE GENOMIC DNA]</scope>
</reference>
<proteinExistence type="predicted"/>
<protein>
    <submittedName>
        <fullName evidence="1">Uncharacterized protein</fullName>
    </submittedName>
</protein>
<name>A0A0G1B750_9BACT</name>
<accession>A0A0G1B750</accession>
<dbReference type="EMBL" id="LCCZ01000048">
    <property type="protein sequence ID" value="KKS42126.1"/>
    <property type="molecule type" value="Genomic_DNA"/>
</dbReference>
<sequence>MELPFKLEDKVGLNVDRLHTLLQLGGTQSLRITSNPDGETSRTSFSVIGVNGDGSAAAGGVKTKMIPTFTNSVDRMPGSLLTKQALWQNMRVSFNVKELQKRILGGDGDVRQPTRWAKEIDRGLRTSVMQTGERNLLSFGYDSLDKLRNSLWYTFGAVAAATGGAAGVIPYAIVSIPLNLALESFRWGVEGPGRGFRLSLFRGWELDRWLALGMYELTGPVVQEIPK</sequence>
<comment type="caution">
    <text evidence="1">The sequence shown here is derived from an EMBL/GenBank/DDBJ whole genome shotgun (WGS) entry which is preliminary data.</text>
</comment>
<dbReference type="AlphaFoldDB" id="A0A0G1B750"/>
<gene>
    <name evidence="1" type="ORF">UV05_C0048G0011</name>
</gene>